<proteinExistence type="inferred from homology"/>
<comment type="subcellular location">
    <subcellularLocation>
        <location evidence="6">Plastid</location>
        <location evidence="6">Chloroplast</location>
    </subcellularLocation>
</comment>
<dbReference type="PROSITE" id="PS00052">
    <property type="entry name" value="RIBOSOMAL_S7"/>
    <property type="match status" value="1"/>
</dbReference>
<dbReference type="GO" id="GO:0006412">
    <property type="term" value="P:translation"/>
    <property type="evidence" value="ECO:0007669"/>
    <property type="project" value="UniProtKB-UniRule"/>
</dbReference>
<evidence type="ECO:0000259" key="8">
    <source>
        <dbReference type="Pfam" id="PF00177"/>
    </source>
</evidence>
<dbReference type="InterPro" id="IPR020606">
    <property type="entry name" value="Ribosomal_uS7_CS"/>
</dbReference>
<evidence type="ECO:0000256" key="7">
    <source>
        <dbReference type="RuleBase" id="RU003619"/>
    </source>
</evidence>
<dbReference type="InterPro" id="IPR000235">
    <property type="entry name" value="Ribosomal_uS7"/>
</dbReference>
<dbReference type="GO" id="GO:0003735">
    <property type="term" value="F:structural constituent of ribosome"/>
    <property type="evidence" value="ECO:0007669"/>
    <property type="project" value="InterPro"/>
</dbReference>
<dbReference type="InterPro" id="IPR023798">
    <property type="entry name" value="Ribosomal_uS7_dom"/>
</dbReference>
<accession>A0A0G3FD87</accession>
<dbReference type="PIRSF" id="PIRSF002122">
    <property type="entry name" value="RPS7p_RPS7a_RPS5e_RPS7o"/>
    <property type="match status" value="1"/>
</dbReference>
<evidence type="ECO:0000313" key="9">
    <source>
        <dbReference type="EMBL" id="AKJ83377.1"/>
    </source>
</evidence>
<evidence type="ECO:0000256" key="6">
    <source>
        <dbReference type="HAMAP-Rule" id="MF_00480"/>
    </source>
</evidence>
<reference evidence="9" key="1">
    <citation type="journal article" date="2015" name="J. Eukaryot. Microbiol.">
        <title>Chloroplast Genome Evolution in the Euglenaceae.</title>
        <authorList>
            <person name="Bennett M.S."/>
            <person name="Triemer R.E."/>
        </authorList>
    </citation>
    <scope>NUCLEOTIDE SEQUENCE</scope>
    <source>
        <strain evidence="9">UTEX 373</strain>
    </source>
</reference>
<dbReference type="AlphaFoldDB" id="A0A0G3FD87"/>
<evidence type="ECO:0000256" key="5">
    <source>
        <dbReference type="ARBA" id="ARBA00023274"/>
    </source>
</evidence>
<keyword evidence="5 6" id="KW-0687">Ribonucleoprotein</keyword>
<dbReference type="Pfam" id="PF00177">
    <property type="entry name" value="Ribosomal_S7"/>
    <property type="match status" value="1"/>
</dbReference>
<dbReference type="EMBL" id="KP453743">
    <property type="protein sequence ID" value="AKJ83377.1"/>
    <property type="molecule type" value="Genomic_DNA"/>
</dbReference>
<evidence type="ECO:0000256" key="4">
    <source>
        <dbReference type="ARBA" id="ARBA00022980"/>
    </source>
</evidence>
<dbReference type="GeneID" id="24573266"/>
<dbReference type="InterPro" id="IPR005717">
    <property type="entry name" value="Ribosomal_uS7_bac/org-type"/>
</dbReference>
<gene>
    <name evidence="6 9" type="primary">rps7</name>
</gene>
<dbReference type="CDD" id="cd14871">
    <property type="entry name" value="uS7_Chloroplast"/>
    <property type="match status" value="1"/>
</dbReference>
<dbReference type="GO" id="GO:0019843">
    <property type="term" value="F:rRNA binding"/>
    <property type="evidence" value="ECO:0007669"/>
    <property type="project" value="UniProtKB-UniRule"/>
</dbReference>
<dbReference type="PANTHER" id="PTHR11205">
    <property type="entry name" value="RIBOSOMAL PROTEIN S7"/>
    <property type="match status" value="1"/>
</dbReference>
<evidence type="ECO:0000256" key="3">
    <source>
        <dbReference type="ARBA" id="ARBA00022884"/>
    </source>
</evidence>
<dbReference type="HAMAP" id="MF_00480_B">
    <property type="entry name" value="Ribosomal_uS7_B"/>
    <property type="match status" value="1"/>
</dbReference>
<comment type="similarity">
    <text evidence="1 6 7">Belongs to the universal ribosomal protein uS7 family.</text>
</comment>
<keyword evidence="9" id="KW-0150">Chloroplast</keyword>
<comment type="subunit">
    <text evidence="6">Part of the 30S ribosomal subunit.</text>
</comment>
<geneLocation type="chloroplast" evidence="9"/>
<keyword evidence="9" id="KW-0934">Plastid</keyword>
<dbReference type="RefSeq" id="YP_009144930.1">
    <property type="nucleotide sequence ID" value="NC_027269.1"/>
</dbReference>
<evidence type="ECO:0000256" key="1">
    <source>
        <dbReference type="ARBA" id="ARBA00007151"/>
    </source>
</evidence>
<dbReference type="NCBIfam" id="TIGR01029">
    <property type="entry name" value="rpsG_bact"/>
    <property type="match status" value="1"/>
</dbReference>
<keyword evidence="3 6" id="KW-0694">RNA-binding</keyword>
<sequence length="156" mass="17678">MSRRRTAKKRTIVEDPIYNSILVSMMINRILLKGKKSLAQRIFYEAMKNIQTISQQDPLEVLKKAITNVTPIIEVKARRVGGATYQVPIEVKSDRGNSLALRFIIKSARNRPGKDMITKLGTEILDAYNNTGSSVKKKEEIHKTAEANKAFTTIRF</sequence>
<dbReference type="InterPro" id="IPR036823">
    <property type="entry name" value="Ribosomal_uS7_dom_sf"/>
</dbReference>
<protein>
    <recommendedName>
        <fullName evidence="6">Small ribosomal subunit protein uS7c</fullName>
    </recommendedName>
</protein>
<evidence type="ECO:0000256" key="2">
    <source>
        <dbReference type="ARBA" id="ARBA00022730"/>
    </source>
</evidence>
<dbReference type="SUPFAM" id="SSF47973">
    <property type="entry name" value="Ribosomal protein S7"/>
    <property type="match status" value="1"/>
</dbReference>
<dbReference type="GO" id="GO:0009507">
    <property type="term" value="C:chloroplast"/>
    <property type="evidence" value="ECO:0007669"/>
    <property type="project" value="UniProtKB-SubCell"/>
</dbReference>
<name>A0A0G3FD87_EUGAN</name>
<keyword evidence="2 6" id="KW-0699">rRNA-binding</keyword>
<keyword evidence="4 6" id="KW-0689">Ribosomal protein</keyword>
<organism evidence="9">
    <name type="scientific">Euglena anabaena</name>
    <name type="common">Euglenaria anabaena</name>
    <dbReference type="NCBI Taxonomy" id="38273"/>
    <lineage>
        <taxon>Eukaryota</taxon>
        <taxon>Discoba</taxon>
        <taxon>Euglenozoa</taxon>
        <taxon>Euglenida</taxon>
        <taxon>Spirocuta</taxon>
        <taxon>Euglenophyceae</taxon>
        <taxon>Euglenales</taxon>
        <taxon>Euglenaceae</taxon>
        <taxon>Euglenaria</taxon>
    </lineage>
</organism>
<dbReference type="GO" id="GO:0015935">
    <property type="term" value="C:small ribosomal subunit"/>
    <property type="evidence" value="ECO:0007669"/>
    <property type="project" value="InterPro"/>
</dbReference>
<feature type="domain" description="Small ribosomal subunit protein uS7" evidence="8">
    <location>
        <begin position="2"/>
        <end position="149"/>
    </location>
</feature>
<dbReference type="FunFam" id="1.10.455.10:FF:000001">
    <property type="entry name" value="30S ribosomal protein S7"/>
    <property type="match status" value="1"/>
</dbReference>
<dbReference type="Gene3D" id="1.10.455.10">
    <property type="entry name" value="Ribosomal protein S7 domain"/>
    <property type="match status" value="1"/>
</dbReference>
<comment type="function">
    <text evidence="6">One of the primary rRNA binding proteins, it binds directly to 16S rRNA where it nucleates assembly of the head domain of the 30S subunit.</text>
</comment>